<keyword evidence="6" id="KW-1185">Reference proteome</keyword>
<gene>
    <name evidence="5" type="primary">tssI</name>
    <name evidence="5" type="ORF">E8A74_49680</name>
</gene>
<dbReference type="Proteomes" id="UP000309215">
    <property type="component" value="Unassembled WGS sequence"/>
</dbReference>
<feature type="compositionally biased region" description="Basic and acidic residues" evidence="2">
    <location>
        <begin position="609"/>
        <end position="619"/>
    </location>
</feature>
<dbReference type="InterPro" id="IPR006533">
    <property type="entry name" value="T6SS_Vgr_RhsGE"/>
</dbReference>
<feature type="region of interest" description="Disordered" evidence="2">
    <location>
        <begin position="608"/>
        <end position="630"/>
    </location>
</feature>
<evidence type="ECO:0000259" key="4">
    <source>
        <dbReference type="Pfam" id="PF22178"/>
    </source>
</evidence>
<dbReference type="Pfam" id="PF05954">
    <property type="entry name" value="Phage_GPD"/>
    <property type="match status" value="1"/>
</dbReference>
<accession>A0A4U1IHQ5</accession>
<evidence type="ECO:0000256" key="2">
    <source>
        <dbReference type="SAM" id="MobiDB-lite"/>
    </source>
</evidence>
<dbReference type="InterPro" id="IPR017847">
    <property type="entry name" value="T6SS_RhsGE_Vgr_subset"/>
</dbReference>
<dbReference type="InterPro" id="IPR037026">
    <property type="entry name" value="Vgr_OB-fold_dom_sf"/>
</dbReference>
<dbReference type="Pfam" id="PF04717">
    <property type="entry name" value="Phage_base_V"/>
    <property type="match status" value="1"/>
</dbReference>
<dbReference type="Gene3D" id="2.40.50.230">
    <property type="entry name" value="Gp5 N-terminal domain"/>
    <property type="match status" value="1"/>
</dbReference>
<feature type="domain" description="Gp5/Type VI secretion system Vgr C-terminal trimerisation" evidence="4">
    <location>
        <begin position="559"/>
        <end position="666"/>
    </location>
</feature>
<dbReference type="SUPFAM" id="SSF69279">
    <property type="entry name" value="Phage tail proteins"/>
    <property type="match status" value="2"/>
</dbReference>
<proteinExistence type="inferred from homology"/>
<dbReference type="Gene3D" id="4.10.220.110">
    <property type="match status" value="1"/>
</dbReference>
<dbReference type="RefSeq" id="WP_136936239.1">
    <property type="nucleotide sequence ID" value="NZ_SSMQ01000124.1"/>
</dbReference>
<organism evidence="5 6">
    <name type="scientific">Polyangium fumosum</name>
    <dbReference type="NCBI Taxonomy" id="889272"/>
    <lineage>
        <taxon>Bacteria</taxon>
        <taxon>Pseudomonadati</taxon>
        <taxon>Myxococcota</taxon>
        <taxon>Polyangia</taxon>
        <taxon>Polyangiales</taxon>
        <taxon>Polyangiaceae</taxon>
        <taxon>Polyangium</taxon>
    </lineage>
</organism>
<dbReference type="AlphaFoldDB" id="A0A4U1IHQ5"/>
<dbReference type="Gene3D" id="3.55.50.10">
    <property type="entry name" value="Baseplate protein-like domains"/>
    <property type="match status" value="1"/>
</dbReference>
<feature type="domain" description="Gp5/Type VI secretion system Vgr protein OB-fold" evidence="3">
    <location>
        <begin position="474"/>
        <end position="542"/>
    </location>
</feature>
<dbReference type="NCBIfam" id="TIGR03361">
    <property type="entry name" value="VI_Rhs_Vgr"/>
    <property type="match status" value="1"/>
</dbReference>
<dbReference type="SUPFAM" id="SSF69255">
    <property type="entry name" value="gp5 N-terminal domain-like"/>
    <property type="match status" value="1"/>
</dbReference>
<name>A0A4U1IHQ5_9BACT</name>
<dbReference type="InterPro" id="IPR054030">
    <property type="entry name" value="Gp5_Vgr_C"/>
</dbReference>
<dbReference type="InterPro" id="IPR006531">
    <property type="entry name" value="Gp5/Vgr_OB"/>
</dbReference>
<protein>
    <submittedName>
        <fullName evidence="5">Type VI secretion system tip protein VgrG</fullName>
    </submittedName>
</protein>
<evidence type="ECO:0000313" key="6">
    <source>
        <dbReference type="Proteomes" id="UP000309215"/>
    </source>
</evidence>
<dbReference type="EMBL" id="SSMQ01000124">
    <property type="protein sequence ID" value="TKC93342.1"/>
    <property type="molecule type" value="Genomic_DNA"/>
</dbReference>
<evidence type="ECO:0000256" key="1">
    <source>
        <dbReference type="ARBA" id="ARBA00005558"/>
    </source>
</evidence>
<dbReference type="OrthoDB" id="5482463at2"/>
<dbReference type="NCBIfam" id="TIGR01646">
    <property type="entry name" value="vgr_GE"/>
    <property type="match status" value="1"/>
</dbReference>
<dbReference type="SUPFAM" id="SSF69349">
    <property type="entry name" value="Phage fibre proteins"/>
    <property type="match status" value="1"/>
</dbReference>
<feature type="compositionally biased region" description="Polar residues" evidence="2">
    <location>
        <begin position="621"/>
        <end position="630"/>
    </location>
</feature>
<evidence type="ECO:0000313" key="5">
    <source>
        <dbReference type="EMBL" id="TKC93342.1"/>
    </source>
</evidence>
<comment type="similarity">
    <text evidence="1">Belongs to the VgrG protein family.</text>
</comment>
<comment type="caution">
    <text evidence="5">The sequence shown here is derived from an EMBL/GenBank/DDBJ whole genome shotgun (WGS) entry which is preliminary data.</text>
</comment>
<dbReference type="Gene3D" id="2.30.110.50">
    <property type="match status" value="1"/>
</dbReference>
<reference evidence="5 6" key="1">
    <citation type="submission" date="2019-04" db="EMBL/GenBank/DDBJ databases">
        <authorList>
            <person name="Li Y."/>
            <person name="Wang J."/>
        </authorList>
    </citation>
    <scope>NUCLEOTIDE SEQUENCE [LARGE SCALE GENOMIC DNA]</scope>
    <source>
        <strain evidence="5 6">DSM 14668</strain>
    </source>
</reference>
<evidence type="ECO:0000259" key="3">
    <source>
        <dbReference type="Pfam" id="PF04717"/>
    </source>
</evidence>
<sequence length="865" mass="92128">MSFVKTSKEEAVQAAGEATLEGAVGAATAKASGKGRELIRGATSGIAEELPIFEEKAITSNIAKQAVSAFVGGAAAIAGKLVGTNNCELELASKDHLDVRQFEVHERISSLFQITITALSKNPSIDFDEVVGQPARFALATGASTREWTGLCNHIELVRVAPDGVSTYQISVVPTLWLLTQRRNYRMFQQISEPDIVLQILAEWNIAPKKQYDAGAYKKRKYRVQYAESDFSFINRMLEDAGIAYYFEQTDDGTKLVLSDAAHTNPAREGALTFADDTSSVRDVGIKFVTAVRMSQQVRPGKVTLRDHDYRRPPSYKLAASASGGSDVEEKLERYHYVPGAFLFGADQGESTPVADDKGKARTDEKEAAILAQKRLDAHRGSARVCTFETNAHDLAPGVVMSFEGHPHAAMGDGKPLLVIESSLRGTDQGEWTHRCAARGTDVPFRPDQETPRPTVHGVESATVVGPAGEEIHTDEFGRVRVHFHWDRESKMDDKSSCWIHVSQPWGGAGYGGSSLPRVGQEVLVDFLGGDPDRPVIVGRVYTGLQKTPYKLPENKTQSGWKSNSTGGGGGYNELMFEDAAGRELLRMQAEKDLNKLVKNDESVNIGNDRTKSIGHDDTLTVGNDRSRQVGNNESVTIGVNQSVTIGSNHTTTVGGDQKNTVTGSQFNTVLGQPKQGGFNGSHTDITGHYKMTASDTSFMSAPNKITLECQGSSITLEPGKITIKAGGNAEIVLDANALMKSSAGTEVFLDANAKVHSSGNSEVFLDTNAKMHSSGNSQVFLDANALLQASGGGQTLCDANVSSTGKVATLASTDGAGAEFTADATIGGTNVNIAGGAKVAIAAPAINSSAAGTNEITGGVVKIN</sequence>
<dbReference type="Pfam" id="PF22178">
    <property type="entry name" value="Gp5_trimer_C"/>
    <property type="match status" value="1"/>
</dbReference>